<feature type="transmembrane region" description="Helical" evidence="7">
    <location>
        <begin position="47"/>
        <end position="66"/>
    </location>
</feature>
<evidence type="ECO:0000256" key="4">
    <source>
        <dbReference type="ARBA" id="ARBA00022692"/>
    </source>
</evidence>
<evidence type="ECO:0000256" key="6">
    <source>
        <dbReference type="ARBA" id="ARBA00023136"/>
    </source>
</evidence>
<dbReference type="EMBL" id="QEKH01000046">
    <property type="protein sequence ID" value="PVY34779.1"/>
    <property type="molecule type" value="Genomic_DNA"/>
</dbReference>
<evidence type="ECO:0000313" key="10">
    <source>
        <dbReference type="Proteomes" id="UP000245959"/>
    </source>
</evidence>
<dbReference type="OrthoDB" id="9786870at2"/>
<dbReference type="GO" id="GO:0016776">
    <property type="term" value="F:phosphotransferase activity, phosphate group as acceptor"/>
    <property type="evidence" value="ECO:0007669"/>
    <property type="project" value="TreeGrafter"/>
</dbReference>
<dbReference type="Gene3D" id="3.40.720.10">
    <property type="entry name" value="Alkaline Phosphatase, subunit A"/>
    <property type="match status" value="1"/>
</dbReference>
<proteinExistence type="predicted"/>
<comment type="caution">
    <text evidence="9">The sequence shown here is derived from an EMBL/GenBank/DDBJ whole genome shotgun (WGS) entry which is preliminary data.</text>
</comment>
<dbReference type="InterPro" id="IPR017850">
    <property type="entry name" value="Alkaline_phosphatase_core_sf"/>
</dbReference>
<dbReference type="GeneID" id="78297077"/>
<evidence type="ECO:0000256" key="1">
    <source>
        <dbReference type="ARBA" id="ARBA00004651"/>
    </source>
</evidence>
<evidence type="ECO:0000256" key="5">
    <source>
        <dbReference type="ARBA" id="ARBA00022989"/>
    </source>
</evidence>
<evidence type="ECO:0000313" key="9">
    <source>
        <dbReference type="EMBL" id="PVY34779.1"/>
    </source>
</evidence>
<dbReference type="AlphaFoldDB" id="A0A2U1AEC7"/>
<feature type="transmembrane region" description="Helical" evidence="7">
    <location>
        <begin position="161"/>
        <end position="177"/>
    </location>
</feature>
<feature type="transmembrane region" description="Helical" evidence="7">
    <location>
        <begin position="73"/>
        <end position="97"/>
    </location>
</feature>
<feature type="transmembrane region" description="Helical" evidence="7">
    <location>
        <begin position="129"/>
        <end position="149"/>
    </location>
</feature>
<dbReference type="PANTHER" id="PTHR30443:SF2">
    <property type="entry name" value="PHOSPHOETHANOLAMINE TRANSFERASE EPTC"/>
    <property type="match status" value="1"/>
</dbReference>
<dbReference type="InterPro" id="IPR000917">
    <property type="entry name" value="Sulfatase_N"/>
</dbReference>
<dbReference type="InterPro" id="IPR040423">
    <property type="entry name" value="PEA_transferase"/>
</dbReference>
<dbReference type="CDD" id="cd16017">
    <property type="entry name" value="LptA"/>
    <property type="match status" value="1"/>
</dbReference>
<dbReference type="Proteomes" id="UP000245959">
    <property type="component" value="Unassembled WGS sequence"/>
</dbReference>
<keyword evidence="2" id="KW-1003">Cell membrane</keyword>
<evidence type="ECO:0000256" key="3">
    <source>
        <dbReference type="ARBA" id="ARBA00022679"/>
    </source>
</evidence>
<reference evidence="9 10" key="1">
    <citation type="submission" date="2018-04" db="EMBL/GenBank/DDBJ databases">
        <title>Genomic Encyclopedia of Type Strains, Phase IV (KMG-IV): sequencing the most valuable type-strain genomes for metagenomic binning, comparative biology and taxonomic classification.</title>
        <authorList>
            <person name="Goeker M."/>
        </authorList>
    </citation>
    <scope>NUCLEOTIDE SEQUENCE [LARGE SCALE GENOMIC DNA]</scope>
    <source>
        <strain evidence="9 10">DSM 14823</strain>
    </source>
</reference>
<accession>A0A2U1AEC7</accession>
<comment type="subcellular location">
    <subcellularLocation>
        <location evidence="1">Cell membrane</location>
        <topology evidence="1">Multi-pass membrane protein</topology>
    </subcellularLocation>
</comment>
<organism evidence="9 10">
    <name type="scientific">Victivallis vadensis</name>
    <dbReference type="NCBI Taxonomy" id="172901"/>
    <lineage>
        <taxon>Bacteria</taxon>
        <taxon>Pseudomonadati</taxon>
        <taxon>Lentisphaerota</taxon>
        <taxon>Lentisphaeria</taxon>
        <taxon>Victivallales</taxon>
        <taxon>Victivallaceae</taxon>
        <taxon>Victivallis</taxon>
    </lineage>
</organism>
<dbReference type="InterPro" id="IPR058130">
    <property type="entry name" value="PEA_transf_C"/>
</dbReference>
<dbReference type="Pfam" id="PF00884">
    <property type="entry name" value="Sulfatase"/>
    <property type="match status" value="1"/>
</dbReference>
<feature type="domain" description="Sulfatase N-terminal" evidence="8">
    <location>
        <begin position="231"/>
        <end position="431"/>
    </location>
</feature>
<keyword evidence="5 7" id="KW-1133">Transmembrane helix</keyword>
<dbReference type="RefSeq" id="WP_116885814.1">
    <property type="nucleotide sequence ID" value="NZ_CABMMC010000041.1"/>
</dbReference>
<dbReference type="GO" id="GO:0009244">
    <property type="term" value="P:lipopolysaccharide core region biosynthetic process"/>
    <property type="evidence" value="ECO:0007669"/>
    <property type="project" value="TreeGrafter"/>
</dbReference>
<gene>
    <name evidence="9" type="ORF">C8D82_1461</name>
</gene>
<keyword evidence="3 9" id="KW-0808">Transferase</keyword>
<keyword evidence="4 7" id="KW-0812">Transmembrane</keyword>
<keyword evidence="10" id="KW-1185">Reference proteome</keyword>
<protein>
    <submittedName>
        <fullName evidence="9">Glucan phosphoethanolaminetransferase (Alkaline phosphatase superfamily)</fullName>
    </submittedName>
</protein>
<evidence type="ECO:0000259" key="8">
    <source>
        <dbReference type="Pfam" id="PF00884"/>
    </source>
</evidence>
<name>A0A2U1AEC7_9BACT</name>
<sequence>MFKTFLRHLPRPFWKFHKYYDSCLLAGSLLVLAVAETQSDYFAIIPFWPLRSIAFTLAVIAPLLLLSRRWNRLYTITIIPLAMLSIFLNCWLCHYYGRPVDETLIAILAVSSFGESREFTVEVLKSPHGWLAVAAICSTVLLCFLSWHLKFRVTPGMRRTGYLLFLPFLLLTLYFLTSRQPGQILNCATLTRIPVAIHQYQQLLEGFVKAALTPELPPELHRTSPDNLLGVIVIGESATRSHHSLYGYRRNTNPELEKQADELILFDDIISSTVQTSSSLANIFSFATLQKQTARCSLETLARYTGFKTVLLSNQLRWGEFDTPLTLLFKHVTRTVYLQTITSHVSDGNLLHFITPELTGAPTAAPTLLFIHLIGSHLPFASRSPFEYKRFPSPVEKDSNGITPHVQEIIDEYDNSILYTDHILNRILELLKIR</sequence>
<dbReference type="PANTHER" id="PTHR30443">
    <property type="entry name" value="INNER MEMBRANE PROTEIN"/>
    <property type="match status" value="1"/>
</dbReference>
<keyword evidence="6 7" id="KW-0472">Membrane</keyword>
<dbReference type="GO" id="GO:0005886">
    <property type="term" value="C:plasma membrane"/>
    <property type="evidence" value="ECO:0007669"/>
    <property type="project" value="UniProtKB-SubCell"/>
</dbReference>
<evidence type="ECO:0000256" key="2">
    <source>
        <dbReference type="ARBA" id="ARBA00022475"/>
    </source>
</evidence>
<dbReference type="SUPFAM" id="SSF53649">
    <property type="entry name" value="Alkaline phosphatase-like"/>
    <property type="match status" value="1"/>
</dbReference>
<evidence type="ECO:0000256" key="7">
    <source>
        <dbReference type="SAM" id="Phobius"/>
    </source>
</evidence>